<dbReference type="CDD" id="cd00397">
    <property type="entry name" value="DNA_BRE_C"/>
    <property type="match status" value="1"/>
</dbReference>
<protein>
    <recommendedName>
        <fullName evidence="2">Tyr recombinase domain-containing protein</fullName>
    </recommendedName>
</protein>
<keyword evidence="1" id="KW-0233">DNA recombination</keyword>
<dbReference type="eggNOG" id="COG0582">
    <property type="taxonomic scope" value="Bacteria"/>
</dbReference>
<sequence>MSKERQRRRSRGSAWYWKQTDCWYYTAPGSQKRVRLLALDGTPIRGATCRKEAELSLARERTSDRWQCESTEEVTAAWSVGRVCSEYIAECERRLRQGSIGTDYEKEVRRYLNVFAKYCGALPVAHLKRGHLDAWLQNQDKWRSTATQRFAITIVLSAFAHASENFQVKHSLLGFSKPPQRPRLHSISPEDEASFYRAADPCLADFIFAAIHTGLRPFCELARMSTGHLVETPQGMLWKVYSSKTDKTRVVPVSKLVAKRIRQRLQKQGDGPIFRNRQGNAWKKPTAGGLFRLARRTLGWENDPVKGKYSCYSCRHTFAHRMLSGYWNKGAGCSIETLAELMGDTPSVAYDHYGREWGKHYQDPLWAAIGME</sequence>
<organism evidence="3 4">
    <name type="scientific">Pirellula staleyi (strain ATCC 27377 / DSM 6068 / ICPB 4128)</name>
    <name type="common">Pirella staleyi</name>
    <dbReference type="NCBI Taxonomy" id="530564"/>
    <lineage>
        <taxon>Bacteria</taxon>
        <taxon>Pseudomonadati</taxon>
        <taxon>Planctomycetota</taxon>
        <taxon>Planctomycetia</taxon>
        <taxon>Pirellulales</taxon>
        <taxon>Pirellulaceae</taxon>
        <taxon>Pirellula</taxon>
    </lineage>
</organism>
<feature type="domain" description="Tyr recombinase" evidence="2">
    <location>
        <begin position="209"/>
        <end position="327"/>
    </location>
</feature>
<proteinExistence type="predicted"/>
<reference evidence="3 4" key="1">
    <citation type="journal article" date="2009" name="Stand. Genomic Sci.">
        <title>Complete genome sequence of Pirellula staleyi type strain (ATCC 27377).</title>
        <authorList>
            <person name="Clum A."/>
            <person name="Tindall B.J."/>
            <person name="Sikorski J."/>
            <person name="Ivanova N."/>
            <person name="Mavrommatis K."/>
            <person name="Lucas S."/>
            <person name="Glavina del Rio T."/>
            <person name="Nolan M."/>
            <person name="Chen F."/>
            <person name="Tice H."/>
            <person name="Pitluck S."/>
            <person name="Cheng J.F."/>
            <person name="Chertkov O."/>
            <person name="Brettin T."/>
            <person name="Han C."/>
            <person name="Detter J.C."/>
            <person name="Kuske C."/>
            <person name="Bruce D."/>
            <person name="Goodwin L."/>
            <person name="Ovchinikova G."/>
            <person name="Pati A."/>
            <person name="Mikhailova N."/>
            <person name="Chen A."/>
            <person name="Palaniappan K."/>
            <person name="Land M."/>
            <person name="Hauser L."/>
            <person name="Chang Y.J."/>
            <person name="Jeffries C.D."/>
            <person name="Chain P."/>
            <person name="Rohde M."/>
            <person name="Goker M."/>
            <person name="Bristow J."/>
            <person name="Eisen J.A."/>
            <person name="Markowitz V."/>
            <person name="Hugenholtz P."/>
            <person name="Kyrpides N.C."/>
            <person name="Klenk H.P."/>
            <person name="Lapidus A."/>
        </authorList>
    </citation>
    <scope>NUCLEOTIDE SEQUENCE [LARGE SCALE GENOMIC DNA]</scope>
    <source>
        <strain evidence="4">ATCC 27377 / DSM 6068 / ICPB 4128</strain>
    </source>
</reference>
<dbReference type="InterPro" id="IPR011010">
    <property type="entry name" value="DNA_brk_join_enz"/>
</dbReference>
<dbReference type="AlphaFoldDB" id="D2R011"/>
<dbReference type="Pfam" id="PF00589">
    <property type="entry name" value="Phage_integrase"/>
    <property type="match status" value="1"/>
</dbReference>
<dbReference type="KEGG" id="psl:Psta_3721"/>
<keyword evidence="4" id="KW-1185">Reference proteome</keyword>
<dbReference type="GO" id="GO:0006310">
    <property type="term" value="P:DNA recombination"/>
    <property type="evidence" value="ECO:0007669"/>
    <property type="project" value="UniProtKB-KW"/>
</dbReference>
<dbReference type="GO" id="GO:0015074">
    <property type="term" value="P:DNA integration"/>
    <property type="evidence" value="ECO:0007669"/>
    <property type="project" value="InterPro"/>
</dbReference>
<dbReference type="InterPro" id="IPR002104">
    <property type="entry name" value="Integrase_catalytic"/>
</dbReference>
<dbReference type="Gene3D" id="1.10.443.10">
    <property type="entry name" value="Intergrase catalytic core"/>
    <property type="match status" value="1"/>
</dbReference>
<accession>D2R011</accession>
<evidence type="ECO:0000313" key="3">
    <source>
        <dbReference type="EMBL" id="ADB18376.1"/>
    </source>
</evidence>
<dbReference type="GO" id="GO:0003677">
    <property type="term" value="F:DNA binding"/>
    <property type="evidence" value="ECO:0007669"/>
    <property type="project" value="InterPro"/>
</dbReference>
<evidence type="ECO:0000259" key="2">
    <source>
        <dbReference type="Pfam" id="PF00589"/>
    </source>
</evidence>
<dbReference type="InterPro" id="IPR013762">
    <property type="entry name" value="Integrase-like_cat_sf"/>
</dbReference>
<dbReference type="HOGENOM" id="CLU_743643_0_0_0"/>
<evidence type="ECO:0000313" key="4">
    <source>
        <dbReference type="Proteomes" id="UP000001887"/>
    </source>
</evidence>
<dbReference type="SUPFAM" id="SSF56349">
    <property type="entry name" value="DNA breaking-rejoining enzymes"/>
    <property type="match status" value="1"/>
</dbReference>
<dbReference type="EMBL" id="CP001848">
    <property type="protein sequence ID" value="ADB18376.1"/>
    <property type="molecule type" value="Genomic_DNA"/>
</dbReference>
<gene>
    <name evidence="3" type="ordered locus">Psta_3721</name>
</gene>
<name>D2R011_PIRSD</name>
<dbReference type="Proteomes" id="UP000001887">
    <property type="component" value="Chromosome"/>
</dbReference>
<evidence type="ECO:0000256" key="1">
    <source>
        <dbReference type="ARBA" id="ARBA00023172"/>
    </source>
</evidence>